<dbReference type="OrthoDB" id="627374at2"/>
<dbReference type="AlphaFoldDB" id="A0A3S9MYK1"/>
<organism evidence="1 2">
    <name type="scientific">Nonlabens ponticola</name>
    <dbReference type="NCBI Taxonomy" id="2496866"/>
    <lineage>
        <taxon>Bacteria</taxon>
        <taxon>Pseudomonadati</taxon>
        <taxon>Bacteroidota</taxon>
        <taxon>Flavobacteriia</taxon>
        <taxon>Flavobacteriales</taxon>
        <taxon>Flavobacteriaceae</taxon>
        <taxon>Nonlabens</taxon>
    </lineage>
</organism>
<proteinExistence type="predicted"/>
<reference evidence="1 2" key="1">
    <citation type="submission" date="2018-12" db="EMBL/GenBank/DDBJ databases">
        <title>Complete genome of Nonlabens sp. MJ115.</title>
        <authorList>
            <person name="Choi H.S."/>
            <person name="Jung J."/>
        </authorList>
    </citation>
    <scope>NUCLEOTIDE SEQUENCE [LARGE SCALE GENOMIC DNA]</scope>
    <source>
        <strain evidence="1 2">MJ115</strain>
    </source>
</reference>
<dbReference type="RefSeq" id="WP_126447524.1">
    <property type="nucleotide sequence ID" value="NZ_CP034549.1"/>
</dbReference>
<protein>
    <submittedName>
        <fullName evidence="1">GAF domain-containing protein</fullName>
    </submittedName>
</protein>
<sequence>MAKKKHDYKNFDAVLSFDKLINQYRNRVENSQNRFKKLYFSALLQAIEKDDFLSVEIEAHNLHEYADSIHLVLAELFPESLTNNEIKAATIPFSTTLFNCTRRLENLLKDAGEDFDFDFMENSQFNQFRLACGIILNKIYNQKLDIGTLIHCEIPDKNGNIRTYRITFNADFVEVIPKNNKPSLDKKAIDGLLRAPDDENLWRSSFPQDSYRFEGFGIISLTDVTVDAAISDLKTILLNNPESQSTQQEQIEKIFQKMFNLDKIHVGFTSFDQYDKSFERMLYSDSHSYMLGTSHEKNCENALCSDSYNAIIKKKKPLIIPDVVVYADEQKNKFLTNNLLEANLKSVILYPVTKNRKLLGVLEIGSEIAYALNSFNATRIDSVIEYIKSALVRAEDEYENRIKAIIQTECTSIHPSVQWKFEKEARRILKLRSEGQDETFKDIRFQDVYPLYGQIDVVGSSDARNNAIKEDLSDQLVIVCEIFEMAKKFEDLPIYDQISFRVFEYRKELTDGKIDANAERSIIKLLTEEINPIMDHLKTLSPDLKNKVVHYQKELDPGSGVIYKKRNNYDNTVQTINEALSRYVDKRQVAAQKIYTHFFERFKTDGVEHNIYVGKSIQSNEEFNPVYLYNLRLWQLQTMIEMEDKFYRIQENLPSQLDAASMILVFDNTLSIRYRIDEKRFDVDGTYNARYEVIKKRIDKAHIKGTEERVTQKGTISIIYTNKENEREYMRYVNFLQHKDYLGDKIERLELEDVQGVIGLKALRINILYGFKASEDRMTYADLIQELHLQQPHNHK</sequence>
<name>A0A3S9MYK1_9FLAO</name>
<evidence type="ECO:0000313" key="1">
    <source>
        <dbReference type="EMBL" id="AZQ44260.1"/>
    </source>
</evidence>
<keyword evidence="2" id="KW-1185">Reference proteome</keyword>
<dbReference type="Proteomes" id="UP000279600">
    <property type="component" value="Chromosome"/>
</dbReference>
<dbReference type="EMBL" id="CP034549">
    <property type="protein sequence ID" value="AZQ44260.1"/>
    <property type="molecule type" value="Genomic_DNA"/>
</dbReference>
<evidence type="ECO:0000313" key="2">
    <source>
        <dbReference type="Proteomes" id="UP000279600"/>
    </source>
</evidence>
<accession>A0A3S9MYK1</accession>
<gene>
    <name evidence="1" type="ORF">EJ995_08425</name>
</gene>
<dbReference type="KEGG" id="noj:EJ995_08425"/>